<name>A8ZK70_ACAM1</name>
<dbReference type="EMBL" id="CP000838">
    <property type="protein sequence ID" value="ABW31570.1"/>
    <property type="molecule type" value="Genomic_DNA"/>
</dbReference>
<dbReference type="AlphaFoldDB" id="A8ZK70"/>
<dbReference type="Proteomes" id="UP000000268">
    <property type="component" value="Plasmid pREB1"/>
</dbReference>
<organism evidence="1 2">
    <name type="scientific">Acaryochloris marina (strain MBIC 11017)</name>
    <dbReference type="NCBI Taxonomy" id="329726"/>
    <lineage>
        <taxon>Bacteria</taxon>
        <taxon>Bacillati</taxon>
        <taxon>Cyanobacteriota</taxon>
        <taxon>Cyanophyceae</taxon>
        <taxon>Acaryochloridales</taxon>
        <taxon>Acaryochloridaceae</taxon>
        <taxon>Acaryochloris</taxon>
    </lineage>
</organism>
<protein>
    <submittedName>
        <fullName evidence="1">Uncharacterized protein</fullName>
    </submittedName>
</protein>
<gene>
    <name evidence="1" type="ordered locus">AM1_A0061</name>
</gene>
<dbReference type="KEGG" id="amr:AM1_A0061"/>
<keyword evidence="2" id="KW-1185">Reference proteome</keyword>
<evidence type="ECO:0000313" key="2">
    <source>
        <dbReference type="Proteomes" id="UP000000268"/>
    </source>
</evidence>
<geneLocation type="plasmid" evidence="1 2">
    <name>pREB1</name>
</geneLocation>
<proteinExistence type="predicted"/>
<dbReference type="OrthoDB" id="511579at2"/>
<evidence type="ECO:0000313" key="1">
    <source>
        <dbReference type="EMBL" id="ABW31570.1"/>
    </source>
</evidence>
<dbReference type="HOGENOM" id="CLU_1253657_0_0_3"/>
<keyword evidence="1" id="KW-0614">Plasmid</keyword>
<accession>A8ZK70</accession>
<reference evidence="1 2" key="1">
    <citation type="journal article" date="2008" name="Proc. Natl. Acad. Sci. U.S.A.">
        <title>Niche adaptation and genome expansion in the chlorophyll d-producing cyanobacterium Acaryochloris marina.</title>
        <authorList>
            <person name="Swingley W.D."/>
            <person name="Chen M."/>
            <person name="Cheung P.C."/>
            <person name="Conrad A.L."/>
            <person name="Dejesa L.C."/>
            <person name="Hao J."/>
            <person name="Honchak B.M."/>
            <person name="Karbach L.E."/>
            <person name="Kurdoglu A."/>
            <person name="Lahiri S."/>
            <person name="Mastrian S.D."/>
            <person name="Miyashita H."/>
            <person name="Page L."/>
            <person name="Ramakrishna P."/>
            <person name="Satoh S."/>
            <person name="Sattley W.M."/>
            <person name="Shimada Y."/>
            <person name="Taylor H.L."/>
            <person name="Tomo T."/>
            <person name="Tsuchiya T."/>
            <person name="Wang Z.T."/>
            <person name="Raymond J."/>
            <person name="Mimuro M."/>
            <person name="Blankenship R.E."/>
            <person name="Touchman J.W."/>
        </authorList>
    </citation>
    <scope>NUCLEOTIDE SEQUENCE [LARGE SCALE GENOMIC DNA]</scope>
    <source>
        <strain evidence="2">MBIC 11017</strain>
        <plasmid evidence="2">Plasmid pREB1</plasmid>
    </source>
</reference>
<sequence>MPSPTANDHQGPTSEPINHLIDEQMDQITDPNLPFMEKFGRAALQVAIAVHETEGRGMILGLQSPSSKKFVYVQEEKTAIALWMTAVSIKRKVAQLIEQYDPDREAVVVMVVSPTVQLYRASAGKMDLVEIQEVEQTSIKLPAGVKIKSEQQGQVFTYNFTHQKLGKLGRIVVKPHRGNQAQIDYELADTGFDPKAKQRQEIFVPLAQELMQRIDLGLMR</sequence>
<dbReference type="RefSeq" id="WP_012166572.1">
    <property type="nucleotide sequence ID" value="NC_009926.1"/>
</dbReference>